<gene>
    <name evidence="2" type="ORF">K3136_12510</name>
</gene>
<sequence length="178" mass="18866">MRAPFTALVATLALAACGSPDPDTDGDGKISMEEAQASMEANGAVKPQPGQYRASVELLDFEAPGAPPEAKQVLSSRMERTFEYCLTPEDAEKGFEEMARTSQSGDCSFEKFDADGNDIDAVMLCTDGGMGEMRMTMDGSGSETASEMTMTMEGNMAGQGRGTMTVRTSHERIGDCAS</sequence>
<keyword evidence="3" id="KW-1185">Reference proteome</keyword>
<dbReference type="PROSITE" id="PS51257">
    <property type="entry name" value="PROKAR_LIPOPROTEIN"/>
    <property type="match status" value="1"/>
</dbReference>
<dbReference type="InterPro" id="IPR022061">
    <property type="entry name" value="DUF3617"/>
</dbReference>
<evidence type="ECO:0000313" key="2">
    <source>
        <dbReference type="EMBL" id="QZD94886.1"/>
    </source>
</evidence>
<evidence type="ECO:0000313" key="3">
    <source>
        <dbReference type="Proteomes" id="UP000824321"/>
    </source>
</evidence>
<dbReference type="InterPro" id="IPR002048">
    <property type="entry name" value="EF_hand_dom"/>
</dbReference>
<protein>
    <submittedName>
        <fullName evidence="2">DUF3617 domain-containing protein</fullName>
    </submittedName>
</protein>
<accession>A0ABX9A0T0</accession>
<dbReference type="Pfam" id="PF12276">
    <property type="entry name" value="DUF3617"/>
    <property type="match status" value="1"/>
</dbReference>
<dbReference type="PROSITE" id="PS50222">
    <property type="entry name" value="EF_HAND_2"/>
    <property type="match status" value="1"/>
</dbReference>
<name>A0ABX9A0T0_9SPHN</name>
<evidence type="ECO:0000259" key="1">
    <source>
        <dbReference type="PROSITE" id="PS50222"/>
    </source>
</evidence>
<dbReference type="RefSeq" id="WP_221430629.1">
    <property type="nucleotide sequence ID" value="NZ_CP081294.1"/>
</dbReference>
<dbReference type="EMBL" id="CP081294">
    <property type="protein sequence ID" value="QZD94886.1"/>
    <property type="molecule type" value="Genomic_DNA"/>
</dbReference>
<proteinExistence type="predicted"/>
<dbReference type="Proteomes" id="UP000824321">
    <property type="component" value="Chromosome"/>
</dbReference>
<feature type="domain" description="EF-hand" evidence="1">
    <location>
        <begin position="23"/>
        <end position="45"/>
    </location>
</feature>
<reference evidence="2 3" key="1">
    <citation type="submission" date="2021-08" db="EMBL/GenBank/DDBJ databases">
        <title>Comparative Genomics Analysis of the Genus Qipengyuania Reveals Extensive Genetic Diversity and Metabolic Versatility, Including the Description of Fifteen Novel Species.</title>
        <authorList>
            <person name="Liu Y."/>
        </authorList>
    </citation>
    <scope>NUCLEOTIDE SEQUENCE [LARGE SCALE GENOMIC DNA]</scope>
    <source>
        <strain evidence="2 3">1NDH1</strain>
    </source>
</reference>
<organism evidence="2 3">
    <name type="scientific">Qipengyuania gelatinilytica</name>
    <dbReference type="NCBI Taxonomy" id="2867231"/>
    <lineage>
        <taxon>Bacteria</taxon>
        <taxon>Pseudomonadati</taxon>
        <taxon>Pseudomonadota</taxon>
        <taxon>Alphaproteobacteria</taxon>
        <taxon>Sphingomonadales</taxon>
        <taxon>Erythrobacteraceae</taxon>
        <taxon>Qipengyuania</taxon>
    </lineage>
</organism>